<name>A0A4C1YFM9_EUMVA</name>
<accession>A0A4C1YFM9</accession>
<evidence type="ECO:0000313" key="2">
    <source>
        <dbReference type="Proteomes" id="UP000299102"/>
    </source>
</evidence>
<comment type="caution">
    <text evidence="1">The sequence shown here is derived from an EMBL/GenBank/DDBJ whole genome shotgun (WGS) entry which is preliminary data.</text>
</comment>
<protein>
    <submittedName>
        <fullName evidence="1">Uncharacterized protein</fullName>
    </submittedName>
</protein>
<reference evidence="1 2" key="1">
    <citation type="journal article" date="2019" name="Commun. Biol.">
        <title>The bagworm genome reveals a unique fibroin gene that provides high tensile strength.</title>
        <authorList>
            <person name="Kono N."/>
            <person name="Nakamura H."/>
            <person name="Ohtoshi R."/>
            <person name="Tomita M."/>
            <person name="Numata K."/>
            <person name="Arakawa K."/>
        </authorList>
    </citation>
    <scope>NUCLEOTIDE SEQUENCE [LARGE SCALE GENOMIC DNA]</scope>
</reference>
<proteinExistence type="predicted"/>
<dbReference type="Proteomes" id="UP000299102">
    <property type="component" value="Unassembled WGS sequence"/>
</dbReference>
<dbReference type="EMBL" id="BGZK01001238">
    <property type="protein sequence ID" value="GBP75181.1"/>
    <property type="molecule type" value="Genomic_DNA"/>
</dbReference>
<gene>
    <name evidence="1" type="ORF">EVAR_90350_1</name>
</gene>
<dbReference type="OrthoDB" id="6782199at2759"/>
<keyword evidence="2" id="KW-1185">Reference proteome</keyword>
<dbReference type="AlphaFoldDB" id="A0A4C1YFM9"/>
<organism evidence="1 2">
    <name type="scientific">Eumeta variegata</name>
    <name type="common">Bagworm moth</name>
    <name type="synonym">Eumeta japonica</name>
    <dbReference type="NCBI Taxonomy" id="151549"/>
    <lineage>
        <taxon>Eukaryota</taxon>
        <taxon>Metazoa</taxon>
        <taxon>Ecdysozoa</taxon>
        <taxon>Arthropoda</taxon>
        <taxon>Hexapoda</taxon>
        <taxon>Insecta</taxon>
        <taxon>Pterygota</taxon>
        <taxon>Neoptera</taxon>
        <taxon>Endopterygota</taxon>
        <taxon>Lepidoptera</taxon>
        <taxon>Glossata</taxon>
        <taxon>Ditrysia</taxon>
        <taxon>Tineoidea</taxon>
        <taxon>Psychidae</taxon>
        <taxon>Oiketicinae</taxon>
        <taxon>Eumeta</taxon>
    </lineage>
</organism>
<sequence length="116" mass="12897">MIRDDDGHLLNEGSNVEESWKSYFECVFACEDTVGDDSVTATEYMTDDRNESDITVNDIMKALKRMKVRKAVGNDIVSSEMLRDSGKYSGKLAVSIFLTNARKAIGYLMAAQITAL</sequence>
<evidence type="ECO:0000313" key="1">
    <source>
        <dbReference type="EMBL" id="GBP75181.1"/>
    </source>
</evidence>